<gene>
    <name evidence="1" type="ORF">H1Z91_03055</name>
</gene>
<proteinExistence type="predicted"/>
<accession>A0A7W1XEP2</accession>
<evidence type="ECO:0000313" key="2">
    <source>
        <dbReference type="Proteomes" id="UP000531895"/>
    </source>
</evidence>
<dbReference type="RefSeq" id="WP_070704993.1">
    <property type="nucleotide sequence ID" value="NZ_BNJW01000001.1"/>
</dbReference>
<organism evidence="1 2">
    <name type="scientific">Enterococcus lactis</name>
    <dbReference type="NCBI Taxonomy" id="357441"/>
    <lineage>
        <taxon>Bacteria</taxon>
        <taxon>Bacillati</taxon>
        <taxon>Bacillota</taxon>
        <taxon>Bacilli</taxon>
        <taxon>Lactobacillales</taxon>
        <taxon>Enterococcaceae</taxon>
        <taxon>Enterococcus</taxon>
    </lineage>
</organism>
<name>A0A7W1XEP2_9ENTE</name>
<evidence type="ECO:0000313" key="1">
    <source>
        <dbReference type="EMBL" id="MBA4545329.1"/>
    </source>
</evidence>
<reference evidence="1 2" key="1">
    <citation type="submission" date="2020-07" db="EMBL/GenBank/DDBJ databases">
        <authorList>
            <person name="Feng H."/>
        </authorList>
    </citation>
    <scope>NUCLEOTIDE SEQUENCE [LARGE SCALE GENOMIC DNA]</scope>
    <source>
        <strain evidence="2">s-7</strain>
    </source>
</reference>
<sequence>MVEHKFIERITWESFRMKETLEKVITRLLNTMNKVKALDESQELTLPYLKKIIEKRASEIDACNNEIKRINSLTFLGKQEDNWRDTIVWSDYMKLRKKFHLVVEDFKNFVEQYKYYTPPNSEGLKQKVITILNKMGYIVDGYFEGDYVTWIGVYARPEDKPTYLDPTNEKEAYLQNKHRVDGFKQDFAEWFEWEIKDNEIV</sequence>
<protein>
    <submittedName>
        <fullName evidence="1">Phi-29-like late activator</fullName>
    </submittedName>
</protein>
<dbReference type="Proteomes" id="UP000531895">
    <property type="component" value="Unassembled WGS sequence"/>
</dbReference>
<dbReference type="EMBL" id="JACEIT010000003">
    <property type="protein sequence ID" value="MBA4545329.1"/>
    <property type="molecule type" value="Genomic_DNA"/>
</dbReference>
<dbReference type="AlphaFoldDB" id="A0A7W1XEP2"/>
<comment type="caution">
    <text evidence="1">The sequence shown here is derived from an EMBL/GenBank/DDBJ whole genome shotgun (WGS) entry which is preliminary data.</text>
</comment>